<feature type="transmembrane region" description="Helical" evidence="1">
    <location>
        <begin position="675"/>
        <end position="698"/>
    </location>
</feature>
<name>A0ABV7QCJ2_9PSEU</name>
<evidence type="ECO:0000313" key="3">
    <source>
        <dbReference type="EMBL" id="MFC3511002.1"/>
    </source>
</evidence>
<keyword evidence="1" id="KW-1133">Transmembrane helix</keyword>
<dbReference type="NCBIfam" id="TIGR01760">
    <property type="entry name" value="tape_meas_TP901"/>
    <property type="match status" value="1"/>
</dbReference>
<keyword evidence="4" id="KW-1185">Reference proteome</keyword>
<reference evidence="4" key="1">
    <citation type="journal article" date="2019" name="Int. J. Syst. Evol. Microbiol.">
        <title>The Global Catalogue of Microorganisms (GCM) 10K type strain sequencing project: providing services to taxonomists for standard genome sequencing and annotation.</title>
        <authorList>
            <consortium name="The Broad Institute Genomics Platform"/>
            <consortium name="The Broad Institute Genome Sequencing Center for Infectious Disease"/>
            <person name="Wu L."/>
            <person name="Ma J."/>
        </authorList>
    </citation>
    <scope>NUCLEOTIDE SEQUENCE [LARGE SCALE GENOMIC DNA]</scope>
    <source>
        <strain evidence="4">CGMCC 4.7682</strain>
    </source>
</reference>
<feature type="transmembrane region" description="Helical" evidence="1">
    <location>
        <begin position="605"/>
        <end position="627"/>
    </location>
</feature>
<dbReference type="EMBL" id="JBHRWI010000016">
    <property type="protein sequence ID" value="MFC3511002.1"/>
    <property type="molecule type" value="Genomic_DNA"/>
</dbReference>
<dbReference type="Proteomes" id="UP001595764">
    <property type="component" value="Unassembled WGS sequence"/>
</dbReference>
<sequence length="1034" mass="106940">MAESVIADLMVVLSTKGDAATRGFAEVSAASEEMSTKVAAATASVSAETDRMAESVAAAGATVDTTAAAMGTQLRDAQGKFVAAGASAQEFGAQTTTASEEVTASTTRMAGALEKVGIASETAATENKLAAEQMAAQTAALSAKMELAAKKAEESNAAVGASFKKAEEDSAAASTGQAKNLGLAAAATAAVGVVALDMAGKYEQSTNKLVTSAGESKGAIDQVRQGMLSMAGEVGVSADSLSDAMYKVESAGYHGAAGLGLLKAAEQGAKAEGADGARVADALSSAMRDYYPHAQSAADVTKYSTDVMSKLIGATSAGKMTFDELSGSLNSILPVASAAHISLDDVLGVLSSMTVHGISAEQATQNMADAIRHLQAPTQVMSKAMAAFGIDSQDVAAKLGQRGLSGTMQYLSDAVKKAMPPGSDQVLIQLGNAASKSSPQVQELANKVLNGSITMAAFTKEAKGLDPISAKQAQSFATLAAGYHQLGNQQMSGAQVMATYGGQMQKMMGDATGLKVALMTTGENAEYTAGAIKTISGSTADAKGNVKGWQEVQESFNQKLSETKASLGALAINLGNALLPIMKPVIEAFASAAHWLSEHPTLAKILAVAIGVLTVALGGMAIALWAVNSAMLANPITWIVVLVVGLIAGIVALATHWKQVWSAVGSALHAVYSAVIKPVIDAIVAAAKAVGAAFTWLWQNILKPVFDVISFAVRAVAMVITDILVIPVVVAVKILGAIFKWLWDNAIKPVVDFIGSAMHWLYDNVFKPVGDAIGVVLNAIGTAAKWLYDTFIKPVVDLISSAWHWLYDNVIKPVSDWIKKAFDTVGQTSKIMYDNYVKPVVDAISSAWHWLYDNAIKPVADWIGNVVHGVGDAFSNAFTWVKNIIKDVWDFIKPIFDAIGKAIGWVSDALGGVGKTIGNAFSGIAHFFGFDDGGFVPGAPGQPMLAVVHGGEYVVSNAMQAGTQAIDPKLGAQLSTSGGGIRASGGGPVGGGGTLVQIIVQGNAVTERQLADVVQTGMLRAGQRRPVTYQNYRR</sequence>
<dbReference type="InterPro" id="IPR010090">
    <property type="entry name" value="Phage_tape_meas"/>
</dbReference>
<feature type="domain" description="Phage tail tape measure protein" evidence="2">
    <location>
        <begin position="227"/>
        <end position="429"/>
    </location>
</feature>
<accession>A0ABV7QCJ2</accession>
<dbReference type="Pfam" id="PF10145">
    <property type="entry name" value="PhageMin_Tail"/>
    <property type="match status" value="1"/>
</dbReference>
<dbReference type="RefSeq" id="WP_377869965.1">
    <property type="nucleotide sequence ID" value="NZ_JBHMAY010000017.1"/>
</dbReference>
<feature type="transmembrane region" description="Helical" evidence="1">
    <location>
        <begin position="636"/>
        <end position="655"/>
    </location>
</feature>
<evidence type="ECO:0000313" key="4">
    <source>
        <dbReference type="Proteomes" id="UP001595764"/>
    </source>
</evidence>
<gene>
    <name evidence="3" type="ORF">ACFORO_12570</name>
</gene>
<dbReference type="SUPFAM" id="SSF48371">
    <property type="entry name" value="ARM repeat"/>
    <property type="match status" value="1"/>
</dbReference>
<proteinExistence type="predicted"/>
<feature type="transmembrane region" description="Helical" evidence="1">
    <location>
        <begin position="719"/>
        <end position="743"/>
    </location>
</feature>
<comment type="caution">
    <text evidence="3">The sequence shown here is derived from an EMBL/GenBank/DDBJ whole genome shotgun (WGS) entry which is preliminary data.</text>
</comment>
<keyword evidence="1" id="KW-0812">Transmembrane</keyword>
<evidence type="ECO:0000259" key="2">
    <source>
        <dbReference type="Pfam" id="PF10145"/>
    </source>
</evidence>
<protein>
    <submittedName>
        <fullName evidence="3">Phage tail tape measure protein</fullName>
    </submittedName>
</protein>
<keyword evidence="1" id="KW-0472">Membrane</keyword>
<evidence type="ECO:0000256" key="1">
    <source>
        <dbReference type="SAM" id="Phobius"/>
    </source>
</evidence>
<dbReference type="InterPro" id="IPR016024">
    <property type="entry name" value="ARM-type_fold"/>
</dbReference>
<organism evidence="3 4">
    <name type="scientific">Amycolatopsis halotolerans</name>
    <dbReference type="NCBI Taxonomy" id="330083"/>
    <lineage>
        <taxon>Bacteria</taxon>
        <taxon>Bacillati</taxon>
        <taxon>Actinomycetota</taxon>
        <taxon>Actinomycetes</taxon>
        <taxon>Pseudonocardiales</taxon>
        <taxon>Pseudonocardiaceae</taxon>
        <taxon>Amycolatopsis</taxon>
    </lineage>
</organism>